<dbReference type="EMBL" id="AQPH01000131">
    <property type="protein sequence ID" value="EPY00214.1"/>
    <property type="molecule type" value="Genomic_DNA"/>
</dbReference>
<dbReference type="STRING" id="1316936.K678_17241"/>
<dbReference type="PATRIC" id="fig|1316936.3.peg.3412"/>
<accession>S9S6F3</accession>
<gene>
    <name evidence="1" type="ORF">K678_17241</name>
</gene>
<dbReference type="RefSeq" id="WP_021133721.1">
    <property type="nucleotide sequence ID" value="NZ_AQPH01000131.1"/>
</dbReference>
<evidence type="ECO:0000313" key="1">
    <source>
        <dbReference type="EMBL" id="EPY00214.1"/>
    </source>
</evidence>
<comment type="caution">
    <text evidence="1">The sequence shown here is derived from an EMBL/GenBank/DDBJ whole genome shotgun (WGS) entry which is preliminary data.</text>
</comment>
<reference evidence="1 2" key="1">
    <citation type="submission" date="2013-04" db="EMBL/GenBank/DDBJ databases">
        <authorList>
            <person name="Kuznetsov B."/>
            <person name="Ivanovsky R."/>
        </authorList>
    </citation>
    <scope>NUCLEOTIDE SEQUENCE [LARGE SCALE GENOMIC DNA]</scope>
    <source>
        <strain evidence="1 2">MGU-K5</strain>
    </source>
</reference>
<dbReference type="Proteomes" id="UP000015350">
    <property type="component" value="Unassembled WGS sequence"/>
</dbReference>
<protein>
    <submittedName>
        <fullName evidence="1">Uncharacterized protein</fullName>
    </submittedName>
</protein>
<dbReference type="AlphaFoldDB" id="S9S6F3"/>
<sequence length="110" mass="11762">METVIRDVTLETVNQAIANRAGIKPGESFSVVIVDSVTRPRSRLSDVAGKARVPVAAKGLATDGAVIEPGEGVKSRMARLLELKGVGARLYGERTQEDIDAGIREFRGDE</sequence>
<name>S9S6F3_MAGFU</name>
<dbReference type="OrthoDB" id="7354375at2"/>
<proteinExistence type="predicted"/>
<organism evidence="1 2">
    <name type="scientific">Magnetospirillum fulvum MGU-K5</name>
    <dbReference type="NCBI Taxonomy" id="1316936"/>
    <lineage>
        <taxon>Bacteria</taxon>
        <taxon>Pseudomonadati</taxon>
        <taxon>Pseudomonadota</taxon>
        <taxon>Alphaproteobacteria</taxon>
        <taxon>Rhodospirillales</taxon>
        <taxon>Rhodospirillaceae</taxon>
        <taxon>Magnetospirillum</taxon>
    </lineage>
</organism>
<evidence type="ECO:0000313" key="2">
    <source>
        <dbReference type="Proteomes" id="UP000015350"/>
    </source>
</evidence>